<dbReference type="Gene3D" id="3.60.10.10">
    <property type="entry name" value="Endonuclease/exonuclease/phosphatase"/>
    <property type="match status" value="1"/>
</dbReference>
<organism evidence="3 4">
    <name type="scientific">Candidatus Enterococcus testudinis</name>
    <dbReference type="NCBI Taxonomy" id="1834191"/>
    <lineage>
        <taxon>Bacteria</taxon>
        <taxon>Bacillati</taxon>
        <taxon>Bacillota</taxon>
        <taxon>Bacilli</taxon>
        <taxon>Lactobacillales</taxon>
        <taxon>Enterococcaceae</taxon>
        <taxon>Enterococcus</taxon>
    </lineage>
</organism>
<dbReference type="AlphaFoldDB" id="A0A242A8F5"/>
<evidence type="ECO:0000313" key="3">
    <source>
        <dbReference type="EMBL" id="OTN77232.1"/>
    </source>
</evidence>
<accession>A0A242A8F5</accession>
<dbReference type="RefSeq" id="WP_086275282.1">
    <property type="nucleotide sequence ID" value="NZ_NGKU01000001.1"/>
</dbReference>
<name>A0A242A8F5_9ENTE</name>
<feature type="transmembrane region" description="Helical" evidence="1">
    <location>
        <begin position="6"/>
        <end position="28"/>
    </location>
</feature>
<keyword evidence="1" id="KW-1133">Transmembrane helix</keyword>
<dbReference type="InterPro" id="IPR036691">
    <property type="entry name" value="Endo/exonu/phosph_ase_sf"/>
</dbReference>
<dbReference type="GO" id="GO:0003824">
    <property type="term" value="F:catalytic activity"/>
    <property type="evidence" value="ECO:0007669"/>
    <property type="project" value="InterPro"/>
</dbReference>
<keyword evidence="4" id="KW-1185">Reference proteome</keyword>
<feature type="domain" description="Endonuclease/exonuclease/phosphatase" evidence="2">
    <location>
        <begin position="58"/>
        <end position="345"/>
    </location>
</feature>
<proteinExistence type="predicted"/>
<dbReference type="STRING" id="1834191.A5886_002329"/>
<sequence length="355" mass="39469">MKKIMLYIGVVVGVILVALLCYIAYLFLSYHRIADNQELTPDVNNQETLSTNQSYRGMTFNIGYGAYTADYTFFMDGGKSARAKDQATVESNMAGVAATTESIDPTISFFQEVDQDGDRSRHVDEVAFLQQQFADNSSVYAKNYQSAYLFYPFLEPIGKATSGLVTLAQSEITQATRYSLPIETNFNKFFDLDRAFSVSHLPVSNGKELIAINVHLSAYTDDPAVQEAQINKLYDVMTAAYQAGNYVLVGGDFNHDMLANSPRIFKTTADRHSWDQPFPESTLPEGFSIPKGQIAEESIPTTRKLDIPYEPGVSYVSVLDGFMVSDNITVEQVAVHDGAFEYSDHNPVVIDFTLK</sequence>
<evidence type="ECO:0000259" key="2">
    <source>
        <dbReference type="Pfam" id="PF03372"/>
    </source>
</evidence>
<dbReference type="EMBL" id="NGKU01000001">
    <property type="protein sequence ID" value="OTN77232.1"/>
    <property type="molecule type" value="Genomic_DNA"/>
</dbReference>
<evidence type="ECO:0000313" key="4">
    <source>
        <dbReference type="Proteomes" id="UP000195043"/>
    </source>
</evidence>
<reference evidence="3 4" key="1">
    <citation type="submission" date="2017-05" db="EMBL/GenBank/DDBJ databases">
        <title>The Genome Sequence of Enterococcus sp. 8G7_MSG3316.</title>
        <authorList>
            <consortium name="The Broad Institute Genomics Platform"/>
            <consortium name="The Broad Institute Genomic Center for Infectious Diseases"/>
            <person name="Earl A."/>
            <person name="Manson A."/>
            <person name="Schwartman J."/>
            <person name="Gilmore M."/>
            <person name="Abouelleil A."/>
            <person name="Cao P."/>
            <person name="Chapman S."/>
            <person name="Cusick C."/>
            <person name="Shea T."/>
            <person name="Young S."/>
            <person name="Neafsey D."/>
            <person name="Nusbaum C."/>
            <person name="Birren B."/>
        </authorList>
    </citation>
    <scope>NUCLEOTIDE SEQUENCE [LARGE SCALE GENOMIC DNA]</scope>
    <source>
        <strain evidence="3 4">8G7_MSG3316</strain>
    </source>
</reference>
<comment type="caution">
    <text evidence="3">The sequence shown here is derived from an EMBL/GenBank/DDBJ whole genome shotgun (WGS) entry which is preliminary data.</text>
</comment>
<dbReference type="Pfam" id="PF03372">
    <property type="entry name" value="Exo_endo_phos"/>
    <property type="match status" value="1"/>
</dbReference>
<gene>
    <name evidence="3" type="ORF">A5886_002329</name>
</gene>
<keyword evidence="1" id="KW-0812">Transmembrane</keyword>
<dbReference type="OrthoDB" id="7616949at2"/>
<protein>
    <recommendedName>
        <fullName evidence="2">Endonuclease/exonuclease/phosphatase domain-containing protein</fullName>
    </recommendedName>
</protein>
<dbReference type="Proteomes" id="UP000195043">
    <property type="component" value="Unassembled WGS sequence"/>
</dbReference>
<evidence type="ECO:0000256" key="1">
    <source>
        <dbReference type="SAM" id="Phobius"/>
    </source>
</evidence>
<dbReference type="InterPro" id="IPR005135">
    <property type="entry name" value="Endo/exonuclease/phosphatase"/>
</dbReference>
<dbReference type="SUPFAM" id="SSF56219">
    <property type="entry name" value="DNase I-like"/>
    <property type="match status" value="1"/>
</dbReference>
<keyword evidence="1" id="KW-0472">Membrane</keyword>